<dbReference type="EMBL" id="NSKE01000010">
    <property type="protein sequence ID" value="PAU93110.1"/>
    <property type="molecule type" value="Genomic_DNA"/>
</dbReference>
<keyword evidence="5" id="KW-1185">Reference proteome</keyword>
<protein>
    <recommendedName>
        <fullName evidence="6">FecR protein domain-containing protein</fullName>
    </recommendedName>
</protein>
<evidence type="ECO:0000313" key="4">
    <source>
        <dbReference type="EMBL" id="PAU93110.1"/>
    </source>
</evidence>
<evidence type="ECO:0000256" key="1">
    <source>
        <dbReference type="SAM" id="Phobius"/>
    </source>
</evidence>
<evidence type="ECO:0000259" key="2">
    <source>
        <dbReference type="Pfam" id="PF04773"/>
    </source>
</evidence>
<evidence type="ECO:0000313" key="5">
    <source>
        <dbReference type="Proteomes" id="UP000218831"/>
    </source>
</evidence>
<keyword evidence="1" id="KW-0472">Membrane</keyword>
<feature type="domain" description="Protein FecR C-terminal" evidence="3">
    <location>
        <begin position="281"/>
        <end position="348"/>
    </location>
</feature>
<sequence length="354" mass="40218">MSETLSELLKDDSFIRFLKGNASEKEKEQWTAWMQQSAKNKQLAKKAQILLNNGIQTVPKPDSDLELERLMERIDSEHRYKPLQEVKRKHKKMVWATMAAAAGILLLVGFLARHTLLQQNDGTESSRATSINYQLIETTSGQKTMVHYSDGSEIVMNANSQMRVPERTTGVDTMRVWLEGEALFSITRKPKNNSRTFIVHTPDGNVSVLGTEFSVNTTEGQSRVVLKEGKVRVEVQDSLSKKNLQYDMEPNQMALFSQSLDQIKVEQVNPEVYTSWASDSLVLDKTPLSELVKRIEFTYDVEIVVNNKALLDKKLTGRFENLDLSFILEGIAKTLDVDIEKREQTVYINGKNDS</sequence>
<dbReference type="Proteomes" id="UP000218831">
    <property type="component" value="Unassembled WGS sequence"/>
</dbReference>
<comment type="caution">
    <text evidence="4">The sequence shown here is derived from an EMBL/GenBank/DDBJ whole genome shotgun (WGS) entry which is preliminary data.</text>
</comment>
<feature type="domain" description="FecR protein" evidence="2">
    <location>
        <begin position="136"/>
        <end position="232"/>
    </location>
</feature>
<accession>A0A2A2G7L7</accession>
<reference evidence="4 5" key="1">
    <citation type="submission" date="2017-08" db="EMBL/GenBank/DDBJ databases">
        <title>Aliifodinibius alkalisoli sp. nov., isolated from saline alkaline soil.</title>
        <authorList>
            <person name="Liu D."/>
            <person name="Zhang G."/>
        </authorList>
    </citation>
    <scope>NUCLEOTIDE SEQUENCE [LARGE SCALE GENOMIC DNA]</scope>
    <source>
        <strain evidence="4 5">WN023</strain>
    </source>
</reference>
<dbReference type="Pfam" id="PF04773">
    <property type="entry name" value="FecR"/>
    <property type="match status" value="1"/>
</dbReference>
<proteinExistence type="predicted"/>
<organism evidence="4 5">
    <name type="scientific">Fodinibius salipaludis</name>
    <dbReference type="NCBI Taxonomy" id="2032627"/>
    <lineage>
        <taxon>Bacteria</taxon>
        <taxon>Pseudomonadati</taxon>
        <taxon>Balneolota</taxon>
        <taxon>Balneolia</taxon>
        <taxon>Balneolales</taxon>
        <taxon>Balneolaceae</taxon>
        <taxon>Fodinibius</taxon>
    </lineage>
</organism>
<dbReference type="InterPro" id="IPR006860">
    <property type="entry name" value="FecR"/>
</dbReference>
<evidence type="ECO:0008006" key="6">
    <source>
        <dbReference type="Google" id="ProtNLM"/>
    </source>
</evidence>
<dbReference type="Gene3D" id="3.55.50.30">
    <property type="match status" value="1"/>
</dbReference>
<dbReference type="PANTHER" id="PTHR30273">
    <property type="entry name" value="PERIPLASMIC SIGNAL SENSOR AND SIGMA FACTOR ACTIVATOR FECR-RELATED"/>
    <property type="match status" value="1"/>
</dbReference>
<feature type="transmembrane region" description="Helical" evidence="1">
    <location>
        <begin position="93"/>
        <end position="112"/>
    </location>
</feature>
<dbReference type="OrthoDB" id="1523489at2"/>
<name>A0A2A2G7L7_9BACT</name>
<gene>
    <name evidence="4" type="ORF">CK503_13150</name>
</gene>
<keyword evidence="1" id="KW-0812">Transmembrane</keyword>
<dbReference type="InterPro" id="IPR032508">
    <property type="entry name" value="FecR_C"/>
</dbReference>
<dbReference type="RefSeq" id="WP_095607292.1">
    <property type="nucleotide sequence ID" value="NZ_NSKE01000010.1"/>
</dbReference>
<dbReference type="GO" id="GO:0016989">
    <property type="term" value="F:sigma factor antagonist activity"/>
    <property type="evidence" value="ECO:0007669"/>
    <property type="project" value="TreeGrafter"/>
</dbReference>
<dbReference type="PANTHER" id="PTHR30273:SF2">
    <property type="entry name" value="PROTEIN FECR"/>
    <property type="match status" value="1"/>
</dbReference>
<dbReference type="AlphaFoldDB" id="A0A2A2G7L7"/>
<dbReference type="Pfam" id="PF16344">
    <property type="entry name" value="FecR_C"/>
    <property type="match status" value="1"/>
</dbReference>
<evidence type="ECO:0000259" key="3">
    <source>
        <dbReference type="Pfam" id="PF16344"/>
    </source>
</evidence>
<dbReference type="InterPro" id="IPR012373">
    <property type="entry name" value="Ferrdict_sens_TM"/>
</dbReference>
<dbReference type="Gene3D" id="2.60.120.1440">
    <property type="match status" value="1"/>
</dbReference>
<keyword evidence="1" id="KW-1133">Transmembrane helix</keyword>
<dbReference type="PIRSF" id="PIRSF018266">
    <property type="entry name" value="FecR"/>
    <property type="match status" value="1"/>
</dbReference>